<feature type="chain" id="PRO_5028524122" description="RxLR effector protein" evidence="5">
    <location>
        <begin position="24"/>
        <end position="170"/>
    </location>
</feature>
<feature type="region of interest" description="Disordered" evidence="6">
    <location>
        <begin position="54"/>
        <end position="74"/>
    </location>
</feature>
<accession>G1FQT1</accession>
<comment type="domain">
    <text evidence="5">The RxLR-dEER motif acts to carry the protein into the host cell cytoplasm through binding to cell surface phosphatidylinositol-3-phosphate.</text>
</comment>
<proteinExistence type="inferred from homology"/>
<evidence type="ECO:0000256" key="4">
    <source>
        <dbReference type="ARBA" id="ARBA00022729"/>
    </source>
</evidence>
<dbReference type="AlphaFoldDB" id="G1FQT1"/>
<reference evidence="7" key="1">
    <citation type="journal article" date="2011" name="Plant Cell">
        <title>Transcriptional programming and functional interactions within the Phytophthora sojae RXLR effector repertoire.</title>
        <authorList>
            <person name="Wang Q."/>
            <person name="Han C."/>
            <person name="Ferreira A.O."/>
            <person name="Yu X."/>
            <person name="Ye W."/>
            <person name="Tripathy S."/>
            <person name="Kale S.D."/>
            <person name="Gu B."/>
            <person name="Sheng Y."/>
            <person name="Sui Y."/>
            <person name="Wang X."/>
            <person name="Zhang Z."/>
            <person name="Cheng B."/>
            <person name="Dong S."/>
            <person name="Shan W."/>
            <person name="Zheng X."/>
            <person name="Dou D."/>
            <person name="Tyler B.M."/>
            <person name="Wang Y."/>
        </authorList>
    </citation>
    <scope>NUCLEOTIDE SEQUENCE</scope>
    <source>
        <strain evidence="7">P7074</strain>
    </source>
</reference>
<comment type="function">
    <text evidence="5">Effector that suppresses plant defense responses during pathogen infection.</text>
</comment>
<evidence type="ECO:0000256" key="5">
    <source>
        <dbReference type="RuleBase" id="RU367124"/>
    </source>
</evidence>
<evidence type="ECO:0000256" key="3">
    <source>
        <dbReference type="ARBA" id="ARBA00022525"/>
    </source>
</evidence>
<keyword evidence="3 5" id="KW-0964">Secreted</keyword>
<dbReference type="VEuPathDB" id="FungiDB:PHYSODRAFT_285306"/>
<dbReference type="Pfam" id="PF16810">
    <property type="entry name" value="RXLR"/>
    <property type="match status" value="1"/>
</dbReference>
<feature type="region of interest" description="Disordered" evidence="6">
    <location>
        <begin position="95"/>
        <end position="123"/>
    </location>
</feature>
<evidence type="ECO:0000313" key="7">
    <source>
        <dbReference type="EMBL" id="AEK80469.1"/>
    </source>
</evidence>
<name>G1FQT1_PHYSO</name>
<comment type="similarity">
    <text evidence="2 5">Belongs to the RxLR effector family.</text>
</comment>
<sequence length="170" mass="18808">MRLGFFLLVVVAALAASLEAVIASADMAITLLEKDSVDVARHSNTAVSAHGGRFLRAHDNGAHDPYDKSPDDERTSTWYKQAMRLIKGEPVLNRKFRSPPTADKLKRSKSLSSRNAAAPKWTRSESLPNLNAIGLEDVLQKGEKALNKDFKTMIKLKKTWSTIFISTKSL</sequence>
<keyword evidence="4 5" id="KW-0732">Signal</keyword>
<gene>
    <name evidence="7" type="primary">Avh</name>
</gene>
<feature type="compositionally biased region" description="Basic and acidic residues" evidence="6">
    <location>
        <begin position="56"/>
        <end position="74"/>
    </location>
</feature>
<evidence type="ECO:0000256" key="6">
    <source>
        <dbReference type="SAM" id="MobiDB-lite"/>
    </source>
</evidence>
<feature type="signal peptide" evidence="5">
    <location>
        <begin position="1"/>
        <end position="23"/>
    </location>
</feature>
<dbReference type="GO" id="GO:0005576">
    <property type="term" value="C:extracellular region"/>
    <property type="evidence" value="ECO:0007669"/>
    <property type="project" value="UniProtKB-SubCell"/>
</dbReference>
<evidence type="ECO:0000256" key="1">
    <source>
        <dbReference type="ARBA" id="ARBA00004613"/>
    </source>
</evidence>
<dbReference type="EMBL" id="JN253656">
    <property type="protein sequence ID" value="AEK80469.1"/>
    <property type="molecule type" value="Genomic_DNA"/>
</dbReference>
<organism evidence="7">
    <name type="scientific">Phytophthora sojae</name>
    <name type="common">Soybean stem and root rot agent</name>
    <name type="synonym">Phytophthora megasperma f. sp. glycines</name>
    <dbReference type="NCBI Taxonomy" id="67593"/>
    <lineage>
        <taxon>Eukaryota</taxon>
        <taxon>Sar</taxon>
        <taxon>Stramenopiles</taxon>
        <taxon>Oomycota</taxon>
        <taxon>Peronosporomycetes</taxon>
        <taxon>Peronosporales</taxon>
        <taxon>Peronosporaceae</taxon>
        <taxon>Phytophthora</taxon>
    </lineage>
</organism>
<evidence type="ECO:0000256" key="2">
    <source>
        <dbReference type="ARBA" id="ARBA00010400"/>
    </source>
</evidence>
<dbReference type="InterPro" id="IPR031825">
    <property type="entry name" value="RXLR"/>
</dbReference>
<comment type="subcellular location">
    <subcellularLocation>
        <location evidence="1 5">Secreted</location>
    </subcellularLocation>
</comment>
<protein>
    <recommendedName>
        <fullName evidence="5">RxLR effector protein</fullName>
    </recommendedName>
</protein>